<reference evidence="6 7" key="1">
    <citation type="submission" date="2020-08" db="EMBL/GenBank/DDBJ databases">
        <title>Genomic Encyclopedia of Type Strains, Phase IV (KMG-IV): sequencing the most valuable type-strain genomes for metagenomic binning, comparative biology and taxonomic classification.</title>
        <authorList>
            <person name="Goeker M."/>
        </authorList>
    </citation>
    <scope>NUCLEOTIDE SEQUENCE [LARGE SCALE GENOMIC DNA]</scope>
    <source>
        <strain evidence="6 7">DSM 17245</strain>
    </source>
</reference>
<dbReference type="PANTHER" id="PTHR43261">
    <property type="entry name" value="TRANSLATION ELONGATION FACTOR G-RELATED"/>
    <property type="match status" value="1"/>
</dbReference>
<accession>A0A7W9W075</accession>
<organism evidence="6 7">
    <name type="scientific">Oribacterium sinus</name>
    <dbReference type="NCBI Taxonomy" id="237576"/>
    <lineage>
        <taxon>Bacteria</taxon>
        <taxon>Bacillati</taxon>
        <taxon>Bacillota</taxon>
        <taxon>Clostridia</taxon>
        <taxon>Lachnospirales</taxon>
        <taxon>Lachnospiraceae</taxon>
        <taxon>Oribacterium</taxon>
    </lineage>
</organism>
<evidence type="ECO:0000313" key="7">
    <source>
        <dbReference type="Proteomes" id="UP000522163"/>
    </source>
</evidence>
<dbReference type="PROSITE" id="PS51722">
    <property type="entry name" value="G_TR_2"/>
    <property type="match status" value="1"/>
</dbReference>
<dbReference type="GO" id="GO:0005525">
    <property type="term" value="F:GTP binding"/>
    <property type="evidence" value="ECO:0007669"/>
    <property type="project" value="UniProtKB-KW"/>
</dbReference>
<dbReference type="InterPro" id="IPR010298">
    <property type="entry name" value="YacP-like"/>
</dbReference>
<dbReference type="GO" id="GO:0032790">
    <property type="term" value="P:ribosome disassembly"/>
    <property type="evidence" value="ECO:0007669"/>
    <property type="project" value="TreeGrafter"/>
</dbReference>
<gene>
    <name evidence="6" type="ORF">HNQ46_000544</name>
</gene>
<dbReference type="AlphaFoldDB" id="A0A7W9W075"/>
<protein>
    <submittedName>
        <fullName evidence="6">Small GTP-binding protein</fullName>
    </submittedName>
</protein>
<dbReference type="NCBIfam" id="TIGR00231">
    <property type="entry name" value="small_GTP"/>
    <property type="match status" value="1"/>
</dbReference>
<proteinExistence type="predicted"/>
<dbReference type="EMBL" id="JACHHH010000002">
    <property type="protein sequence ID" value="MBB6040581.1"/>
    <property type="molecule type" value="Genomic_DNA"/>
</dbReference>
<evidence type="ECO:0000256" key="3">
    <source>
        <dbReference type="ARBA" id="ARBA00023134"/>
    </source>
</evidence>
<dbReference type="InterPro" id="IPR005225">
    <property type="entry name" value="Small_GTP-bd"/>
</dbReference>
<dbReference type="Gene3D" id="3.30.230.10">
    <property type="match status" value="1"/>
</dbReference>
<dbReference type="SUPFAM" id="SSF52540">
    <property type="entry name" value="P-loop containing nucleoside triphosphate hydrolases"/>
    <property type="match status" value="1"/>
</dbReference>
<dbReference type="GeneID" id="85014104"/>
<keyword evidence="2" id="KW-0648">Protein biosynthesis</keyword>
<dbReference type="Pfam" id="PF05991">
    <property type="entry name" value="NYN_YacP"/>
    <property type="match status" value="1"/>
</dbReference>
<dbReference type="GO" id="GO:0006412">
    <property type="term" value="P:translation"/>
    <property type="evidence" value="ECO:0007669"/>
    <property type="project" value="UniProtKB-KW"/>
</dbReference>
<dbReference type="Proteomes" id="UP000522163">
    <property type="component" value="Unassembled WGS sequence"/>
</dbReference>
<evidence type="ECO:0000256" key="2">
    <source>
        <dbReference type="ARBA" id="ARBA00022917"/>
    </source>
</evidence>
<dbReference type="PANTHER" id="PTHR43261:SF1">
    <property type="entry name" value="RIBOSOME-RELEASING FACTOR 2, MITOCHONDRIAL"/>
    <property type="match status" value="1"/>
</dbReference>
<dbReference type="GO" id="GO:0003924">
    <property type="term" value="F:GTPase activity"/>
    <property type="evidence" value="ECO:0007669"/>
    <property type="project" value="InterPro"/>
</dbReference>
<feature type="domain" description="Tr-type G" evidence="5">
    <location>
        <begin position="26"/>
        <end position="300"/>
    </location>
</feature>
<comment type="caution">
    <text evidence="6">The sequence shown here is derived from an EMBL/GenBank/DDBJ whole genome shotgun (WGS) entry which is preliminary data.</text>
</comment>
<evidence type="ECO:0000256" key="1">
    <source>
        <dbReference type="ARBA" id="ARBA00022741"/>
    </source>
</evidence>
<evidence type="ECO:0000313" key="6">
    <source>
        <dbReference type="EMBL" id="MBB6040581.1"/>
    </source>
</evidence>
<dbReference type="PRINTS" id="PR00315">
    <property type="entry name" value="ELONGATNFCT"/>
</dbReference>
<evidence type="ECO:0000259" key="5">
    <source>
        <dbReference type="PROSITE" id="PS51722"/>
    </source>
</evidence>
<dbReference type="InterPro" id="IPR000795">
    <property type="entry name" value="T_Tr_GTP-bd_dom"/>
</dbReference>
<dbReference type="InterPro" id="IPR031157">
    <property type="entry name" value="G_TR_CS"/>
</dbReference>
<dbReference type="RefSeq" id="WP_183682653.1">
    <property type="nucleotide sequence ID" value="NZ_JACHHH010000002.1"/>
</dbReference>
<dbReference type="Gene3D" id="3.40.50.300">
    <property type="entry name" value="P-loop containing nucleotide triphosphate hydrolases"/>
    <property type="match status" value="1"/>
</dbReference>
<dbReference type="PROSITE" id="PS00301">
    <property type="entry name" value="G_TR_1"/>
    <property type="match status" value="1"/>
</dbReference>
<dbReference type="Gene3D" id="3.30.70.240">
    <property type="match status" value="1"/>
</dbReference>
<keyword evidence="1" id="KW-0547">Nucleotide-binding</keyword>
<keyword evidence="3" id="KW-0342">GTP-binding</keyword>
<feature type="region of interest" description="Disordered" evidence="4">
    <location>
        <begin position="714"/>
        <end position="736"/>
    </location>
</feature>
<name>A0A7W9W075_9FIRM</name>
<dbReference type="InterPro" id="IPR027417">
    <property type="entry name" value="P-loop_NTPase"/>
</dbReference>
<dbReference type="Pfam" id="PF00009">
    <property type="entry name" value="GTP_EFTU"/>
    <property type="match status" value="1"/>
</dbReference>
<sequence>MTKGSESFFDQKPKNIKELAETEVRMENIVLALLAHVDRGKTSLSEALLYESGRISEKGRVDHGDSVLDKDSLERKKGITIYAKSVYFTKENKRFFLLDTPGHQEFSSEMERCLAVMDYGILLIDGNDGIQKRELQLFERAREKGIPLFLVVNKMDLFQGDREALLREIQEAFSCEGIINFSPYTFSDLARFLQEEDFARIVASKENAALEQKEAPEKKEAIGQKAVPSEDCQVFLENLAVLSEEGTAKYLENGRLPLSFLQENIQERKLFPLFFTSALKQEGITELFSWIFALCQMPAYSEELRGILYKISKSPEGRRIGRAKLLGGSLSLRQEWRPSEKALELHLEGVEEEAVESVEPGMLFTMPISENAGLGYFPVDEHSEKEKEGYFPTLLSLEGEEILFYRKDLEELQKEFPEWGITISLAEKQVTAQLSGNLQKELLTDLFAKRLGKKLHFSKPKLRYGESPRREAYGRGAVLEPGHRISLLLRLIPKEVEFFGEQQEAGKGEKDCENSRNPEKKSIFSIEKRGELPEEWVSRLETEWAEEHFPGPLLSGPYENYALEISNLSFSRGSAYYVDFQEAVYQAFRMAQATAGVRLLMPYFSYEISASQEKLGKILQEIERQKGKQEELLSEGENYQLLGKIPGISLSELQSFVQGEGESFSFSFSSYREMEEEQALAVLEERFGIPSEELPLTTAGKLYYGEELVSEATLGQDGWEENTSGGKSGDSSSKLNGSASLQLKNIGEHSEKKKKGEEGISLEEELNAIFERTFGPLKNRGQEAIRTEQKLFLSKEKEARLEEARAQYAKKGKKNKRKKFLVDGYNFLFAKEEWKALAQMDLMAGREQILPLLSEYAAYHDVDLYLIFDAYRVKSNPGKTLQLDSRMQVIFTKEGESADFALSRMANDFSQSGYPVVVVSSDQAVQIQGFSGKGAIVYSSKEFAFQVEEMKKRISDSL</sequence>
<evidence type="ECO:0000256" key="4">
    <source>
        <dbReference type="SAM" id="MobiDB-lite"/>
    </source>
</evidence>
<dbReference type="InterPro" id="IPR014721">
    <property type="entry name" value="Ribsml_uS5_D2-typ_fold_subgr"/>
</dbReference>